<feature type="domain" description="RCK C-terminal" evidence="8">
    <location>
        <begin position="379"/>
        <end position="460"/>
    </location>
</feature>
<dbReference type="PANTHER" id="PTHR43833">
    <property type="entry name" value="POTASSIUM CHANNEL PROTEIN 2-RELATED-RELATED"/>
    <property type="match status" value="1"/>
</dbReference>
<evidence type="ECO:0000259" key="7">
    <source>
        <dbReference type="PROSITE" id="PS51201"/>
    </source>
</evidence>
<dbReference type="InterPro" id="IPR006036">
    <property type="entry name" value="K_uptake_TrkA"/>
</dbReference>
<dbReference type="eggNOG" id="COG0569">
    <property type="taxonomic scope" value="Bacteria"/>
</dbReference>
<feature type="domain" description="RCK N-terminal" evidence="7">
    <location>
        <begin position="12"/>
        <end position="131"/>
    </location>
</feature>
<gene>
    <name evidence="9" type="primary">trkA</name>
    <name evidence="9" type="ordered locus">LI0774</name>
</gene>
<feature type="domain" description="RCK C-terminal" evidence="8">
    <location>
        <begin position="154"/>
        <end position="237"/>
    </location>
</feature>
<dbReference type="InterPro" id="IPR050721">
    <property type="entry name" value="Trk_Ktr_HKT_K-transport"/>
</dbReference>
<accession>Q1MQ99</accession>
<feature type="domain" description="RCK N-terminal" evidence="7">
    <location>
        <begin position="242"/>
        <end position="359"/>
    </location>
</feature>
<dbReference type="InterPro" id="IPR036721">
    <property type="entry name" value="RCK_C_sf"/>
</dbReference>
<protein>
    <recommendedName>
        <fullName evidence="1">Trk system potassium uptake protein TrkA</fullName>
    </recommendedName>
</protein>
<evidence type="ECO:0000313" key="9">
    <source>
        <dbReference type="EMBL" id="CAJ54828.1"/>
    </source>
</evidence>
<keyword evidence="4" id="KW-0630">Potassium</keyword>
<evidence type="ECO:0000256" key="4">
    <source>
        <dbReference type="ARBA" id="ARBA00022958"/>
    </source>
</evidence>
<dbReference type="NCBIfam" id="NF007031">
    <property type="entry name" value="PRK09496.1-2"/>
    <property type="match status" value="1"/>
</dbReference>
<keyword evidence="10" id="KW-1185">Reference proteome</keyword>
<dbReference type="NCBIfam" id="NF007032">
    <property type="entry name" value="PRK09496.1-4"/>
    <property type="match status" value="1"/>
</dbReference>
<keyword evidence="6" id="KW-0406">Ion transport</keyword>
<dbReference type="EMBL" id="AM180252">
    <property type="protein sequence ID" value="CAJ54828.1"/>
    <property type="molecule type" value="Genomic_DNA"/>
</dbReference>
<dbReference type="NCBIfam" id="NF007039">
    <property type="entry name" value="PRK09496.3-2"/>
    <property type="match status" value="1"/>
</dbReference>
<dbReference type="PROSITE" id="PS51201">
    <property type="entry name" value="RCK_N"/>
    <property type="match status" value="2"/>
</dbReference>
<dbReference type="STRING" id="363253.LI0774"/>
<dbReference type="PANTHER" id="PTHR43833:SF5">
    <property type="entry name" value="TRK SYSTEM POTASSIUM UPTAKE PROTEIN TRKA"/>
    <property type="match status" value="1"/>
</dbReference>
<evidence type="ECO:0000313" key="10">
    <source>
        <dbReference type="Proteomes" id="UP000002430"/>
    </source>
</evidence>
<dbReference type="Proteomes" id="UP000002430">
    <property type="component" value="Chromosome"/>
</dbReference>
<dbReference type="Gene3D" id="3.30.70.1450">
    <property type="entry name" value="Regulator of K+ conductance, C-terminal domain"/>
    <property type="match status" value="2"/>
</dbReference>
<evidence type="ECO:0000259" key="8">
    <source>
        <dbReference type="PROSITE" id="PS51202"/>
    </source>
</evidence>
<evidence type="ECO:0000256" key="2">
    <source>
        <dbReference type="ARBA" id="ARBA00022448"/>
    </source>
</evidence>
<dbReference type="InterPro" id="IPR036291">
    <property type="entry name" value="NAD(P)-bd_dom_sf"/>
</dbReference>
<organism evidence="9 10">
    <name type="scientific">Lawsonia intracellularis (strain PHE/MN1-00)</name>
    <dbReference type="NCBI Taxonomy" id="363253"/>
    <lineage>
        <taxon>Bacteria</taxon>
        <taxon>Pseudomonadati</taxon>
        <taxon>Thermodesulfobacteriota</taxon>
        <taxon>Desulfovibrionia</taxon>
        <taxon>Desulfovibrionales</taxon>
        <taxon>Desulfovibrionaceae</taxon>
        <taxon>Lawsonia</taxon>
    </lineage>
</organism>
<dbReference type="RefSeq" id="WP_011526857.1">
    <property type="nucleotide sequence ID" value="NC_008011.1"/>
</dbReference>
<dbReference type="InterPro" id="IPR006037">
    <property type="entry name" value="RCK_C"/>
</dbReference>
<evidence type="ECO:0000256" key="6">
    <source>
        <dbReference type="ARBA" id="ARBA00023065"/>
    </source>
</evidence>
<dbReference type="PROSITE" id="PS51202">
    <property type="entry name" value="RCK_C"/>
    <property type="match status" value="2"/>
</dbReference>
<keyword evidence="5" id="KW-0520">NAD</keyword>
<dbReference type="Pfam" id="PF02254">
    <property type="entry name" value="TrkA_N"/>
    <property type="match status" value="2"/>
</dbReference>
<dbReference type="KEGG" id="lip:LI0774"/>
<dbReference type="GO" id="GO:0005886">
    <property type="term" value="C:plasma membrane"/>
    <property type="evidence" value="ECO:0007669"/>
    <property type="project" value="InterPro"/>
</dbReference>
<dbReference type="GO" id="GO:0015079">
    <property type="term" value="F:potassium ion transmembrane transporter activity"/>
    <property type="evidence" value="ECO:0007669"/>
    <property type="project" value="InterPro"/>
</dbReference>
<dbReference type="Pfam" id="PF02080">
    <property type="entry name" value="TrkA_C"/>
    <property type="match status" value="2"/>
</dbReference>
<proteinExistence type="predicted"/>
<sequence>MLFSPIRHKIENLKIIIVGAGEVGFHIAQRLSEEHKQVIVIDTSQEALRRVQENLDVQTIHGSGSSPSTLKTAGIETTNIFLAVTDSDEINITATLFAYALSPHIINLARIRNEEYASYPELIEKGPLNISMLVNPEEEVVRTIERLLMLPGAVEYGEFDGGRIRLVGIRVIDGPLIDQQLYHFRDIVNNDGIMVAAISRQKKLIIPSGIDTIQKDDIVYFIYKSKNQKELLRVLNKSHGIINVACIIGGGNIGVRLAKAFEQRDIKVKLIDNNEARCKKLADRLNSTLVLYGDGTDKSLLEEEHIDQADAFIAVTSNEEVNILACLLAKSLGVKEVVARVNKHAYLPLIEATGINHIVSPRLSAVNSILHYIRQGGVLSTLTVGGEAAEIIEVLVPETSNLLKKPISKLNFPHGALLLTILRENKSFIPSGQTIIEPGDRIVIICLREIMNRVEQLLTEPPLEESTSVTL</sequence>
<reference evidence="9 10" key="1">
    <citation type="submission" date="2005-11" db="EMBL/GenBank/DDBJ databases">
        <title>The complete genome sequence of Lawsonia intracellularis: the causative agent of proliferative enteropathy.</title>
        <authorList>
            <person name="Kaur K."/>
            <person name="Zhang Q."/>
            <person name="Beckler D."/>
            <person name="Munir S."/>
            <person name="Li L."/>
            <person name="Kinsley K."/>
            <person name="Herron L."/>
            <person name="Peterson A."/>
            <person name="May B."/>
            <person name="Singh S."/>
            <person name="Gebhart C."/>
            <person name="Kapur V."/>
        </authorList>
    </citation>
    <scope>NUCLEOTIDE SEQUENCE [LARGE SCALE GENOMIC DNA]</scope>
    <source>
        <strain evidence="9 10">PHE/MN1-00</strain>
    </source>
</reference>
<keyword evidence="3" id="KW-0633">Potassium transport</keyword>
<dbReference type="NCBIfam" id="NF007041">
    <property type="entry name" value="PRK09496.3-4"/>
    <property type="match status" value="1"/>
</dbReference>
<dbReference type="PRINTS" id="PR00335">
    <property type="entry name" value="KUPTAKETRKA"/>
</dbReference>
<keyword evidence="2" id="KW-0813">Transport</keyword>
<dbReference type="Gene3D" id="3.40.50.720">
    <property type="entry name" value="NAD(P)-binding Rossmann-like Domain"/>
    <property type="match status" value="2"/>
</dbReference>
<dbReference type="InterPro" id="IPR003148">
    <property type="entry name" value="RCK_N"/>
</dbReference>
<dbReference type="HOGENOM" id="CLU_046525_0_2_7"/>
<name>Q1MQ99_LAWIP</name>
<evidence type="ECO:0000256" key="3">
    <source>
        <dbReference type="ARBA" id="ARBA00022538"/>
    </source>
</evidence>
<dbReference type="AlphaFoldDB" id="Q1MQ99"/>
<dbReference type="SUPFAM" id="SSF51735">
    <property type="entry name" value="NAD(P)-binding Rossmann-fold domains"/>
    <property type="match status" value="2"/>
</dbReference>
<evidence type="ECO:0000256" key="1">
    <source>
        <dbReference type="ARBA" id="ARBA00017378"/>
    </source>
</evidence>
<dbReference type="OrthoDB" id="9775180at2"/>
<dbReference type="SUPFAM" id="SSF116726">
    <property type="entry name" value="TrkA C-terminal domain-like"/>
    <property type="match status" value="2"/>
</dbReference>
<evidence type="ECO:0000256" key="5">
    <source>
        <dbReference type="ARBA" id="ARBA00023027"/>
    </source>
</evidence>